<dbReference type="RefSeq" id="WP_254011472.1">
    <property type="nucleotide sequence ID" value="NZ_JAMZMM010000068.1"/>
</dbReference>
<protein>
    <submittedName>
        <fullName evidence="2">AAA family ATPase</fullName>
    </submittedName>
</protein>
<organism evidence="2 3">
    <name type="scientific">Limnofasciculus baicalensis BBK-W-15</name>
    <dbReference type="NCBI Taxonomy" id="2699891"/>
    <lineage>
        <taxon>Bacteria</taxon>
        <taxon>Bacillati</taxon>
        <taxon>Cyanobacteriota</taxon>
        <taxon>Cyanophyceae</taxon>
        <taxon>Coleofasciculales</taxon>
        <taxon>Coleofasciculaceae</taxon>
        <taxon>Limnofasciculus</taxon>
        <taxon>Limnofasciculus baicalensis</taxon>
    </lineage>
</organism>
<dbReference type="PANTHER" id="PTHR43581:SF4">
    <property type="entry name" value="ATP_GTP PHOSPHATASE"/>
    <property type="match status" value="1"/>
</dbReference>
<dbReference type="EMBL" id="JAMZMM010000068">
    <property type="protein sequence ID" value="MCP2728677.1"/>
    <property type="molecule type" value="Genomic_DNA"/>
</dbReference>
<dbReference type="InterPro" id="IPR051396">
    <property type="entry name" value="Bact_Antivir_Def_Nuclease"/>
</dbReference>
<dbReference type="InterPro" id="IPR027417">
    <property type="entry name" value="P-loop_NTPase"/>
</dbReference>
<proteinExistence type="predicted"/>
<reference evidence="2" key="1">
    <citation type="submission" date="2022-06" db="EMBL/GenBank/DDBJ databases">
        <title>New cyanobacteria of genus Symplocastrum in benthos of Lake Baikal.</title>
        <authorList>
            <person name="Sorokovikova E."/>
            <person name="Tikhonova I."/>
            <person name="Krasnopeev A."/>
            <person name="Evseev P."/>
            <person name="Gladkikh A."/>
            <person name="Belykh O."/>
        </authorList>
    </citation>
    <scope>NUCLEOTIDE SEQUENCE</scope>
    <source>
        <strain evidence="2">BBK-W-15</strain>
    </source>
</reference>
<comment type="caution">
    <text evidence="2">The sequence shown here is derived from an EMBL/GenBank/DDBJ whole genome shotgun (WGS) entry which is preliminary data.</text>
</comment>
<name>A0AAE3GU98_9CYAN</name>
<accession>A0AAE3GU98</accession>
<keyword evidence="3" id="KW-1185">Reference proteome</keyword>
<evidence type="ECO:0000313" key="2">
    <source>
        <dbReference type="EMBL" id="MCP2728677.1"/>
    </source>
</evidence>
<dbReference type="PANTHER" id="PTHR43581">
    <property type="entry name" value="ATP/GTP PHOSPHATASE"/>
    <property type="match status" value="1"/>
</dbReference>
<dbReference type="PIRSF" id="PIRSF029347">
    <property type="entry name" value="RecF"/>
    <property type="match status" value="1"/>
</dbReference>
<dbReference type="Proteomes" id="UP001204953">
    <property type="component" value="Unassembled WGS sequence"/>
</dbReference>
<dbReference type="InterPro" id="IPR003959">
    <property type="entry name" value="ATPase_AAA_core"/>
</dbReference>
<dbReference type="AlphaFoldDB" id="A0AAE3GU98"/>
<dbReference type="InterPro" id="IPR014555">
    <property type="entry name" value="RecF-like"/>
</dbReference>
<evidence type="ECO:0000313" key="3">
    <source>
        <dbReference type="Proteomes" id="UP001204953"/>
    </source>
</evidence>
<dbReference type="Pfam" id="PF13304">
    <property type="entry name" value="AAA_21"/>
    <property type="match status" value="1"/>
</dbReference>
<dbReference type="GO" id="GO:0005524">
    <property type="term" value="F:ATP binding"/>
    <property type="evidence" value="ECO:0007669"/>
    <property type="project" value="InterPro"/>
</dbReference>
<dbReference type="Gene3D" id="3.40.50.300">
    <property type="entry name" value="P-loop containing nucleotide triphosphate hydrolases"/>
    <property type="match status" value="1"/>
</dbReference>
<dbReference type="GO" id="GO:0016887">
    <property type="term" value="F:ATP hydrolysis activity"/>
    <property type="evidence" value="ECO:0007669"/>
    <property type="project" value="InterPro"/>
</dbReference>
<gene>
    <name evidence="2" type="ORF">NJ959_09360</name>
</gene>
<feature type="domain" description="ATPase AAA-type core" evidence="1">
    <location>
        <begin position="26"/>
        <end position="333"/>
    </location>
</feature>
<sequence length="397" mass="44882">MTLRLRTAKIQNFKSLGDVELSFRDLTIIVGSNSSGKSNSLEALNLLKRLLSAESLPSLTSMKELLRSGRDRISLYIVVEDNENIAEYTVGINLDKINTLISRENLKINGIKIIDILNGEGEVNDEDGGNHQKYQSDPESIEGLALRAAGNFGNKPLTKRLVSYIKEWKFYDIDPDLIRSRSSRSGKLIQIFEGISRNRNNNEIIPSLDPRASQVQEILQYLAKNEIDKFEAISKEISECLNIRLGLNEEDYDIKIIEADEKEIPLSNMSDGTLRLIAYFILLYQSDIPPLICIEEPERNLHPGILIDLASIMKRLSKRTQVVFTTHSSQLLDCFQADEISSDISVLLLSKKDELGTQSFLLDELAEKRDDLLDWMRDFGLGSAIYHSHLIEQILGI</sequence>
<evidence type="ECO:0000259" key="1">
    <source>
        <dbReference type="Pfam" id="PF13304"/>
    </source>
</evidence>
<dbReference type="SUPFAM" id="SSF52540">
    <property type="entry name" value="P-loop containing nucleoside triphosphate hydrolases"/>
    <property type="match status" value="1"/>
</dbReference>